<dbReference type="STRING" id="121292.AU252_15925"/>
<dbReference type="RefSeq" id="WP_058931569.1">
    <property type="nucleotide sequence ID" value="NZ_CP013747.1"/>
</dbReference>
<feature type="region of interest" description="Disordered" evidence="1">
    <location>
        <begin position="226"/>
        <end position="257"/>
    </location>
</feature>
<feature type="chain" id="PRO_5038704884" evidence="2">
    <location>
        <begin position="19"/>
        <end position="257"/>
    </location>
</feature>
<evidence type="ECO:0000256" key="2">
    <source>
        <dbReference type="SAM" id="SignalP"/>
    </source>
</evidence>
<dbReference type="Proteomes" id="UP000065151">
    <property type="component" value="Chromosome"/>
</dbReference>
<dbReference type="AlphaFoldDB" id="A0A0U3QQ31"/>
<organism evidence="3">
    <name type="scientific">Pseudarthrobacter sulfonivorans</name>
    <dbReference type="NCBI Taxonomy" id="121292"/>
    <lineage>
        <taxon>Bacteria</taxon>
        <taxon>Bacillati</taxon>
        <taxon>Actinomycetota</taxon>
        <taxon>Actinomycetes</taxon>
        <taxon>Micrococcales</taxon>
        <taxon>Micrococcaceae</taxon>
        <taxon>Pseudarthrobacter</taxon>
    </lineage>
</organism>
<feature type="region of interest" description="Disordered" evidence="1">
    <location>
        <begin position="24"/>
        <end position="48"/>
    </location>
</feature>
<dbReference type="KEGG" id="psul:AU252_15925"/>
<protein>
    <submittedName>
        <fullName evidence="3">Uncharacterized protein</fullName>
    </submittedName>
</protein>
<evidence type="ECO:0000313" key="3">
    <source>
        <dbReference type="EMBL" id="ALV42452.1"/>
    </source>
</evidence>
<dbReference type="EMBL" id="CP013747">
    <property type="protein sequence ID" value="ALV42452.1"/>
    <property type="molecule type" value="Genomic_DNA"/>
</dbReference>
<accession>A0A0U3QQ31</accession>
<feature type="compositionally biased region" description="Low complexity" evidence="1">
    <location>
        <begin position="24"/>
        <end position="34"/>
    </location>
</feature>
<feature type="signal peptide" evidence="2">
    <location>
        <begin position="1"/>
        <end position="18"/>
    </location>
</feature>
<proteinExistence type="predicted"/>
<reference evidence="3 4" key="1">
    <citation type="submission" date="2015-12" db="EMBL/GenBank/DDBJ databases">
        <authorList>
            <person name="Shamseldin A."/>
            <person name="Moawad H."/>
            <person name="Abd El-Rahim W.M."/>
            <person name="Sadowsky M.J."/>
        </authorList>
    </citation>
    <scope>NUCLEOTIDE SEQUENCE [LARGE SCALE GENOMIC DNA]</scope>
    <source>
        <strain evidence="3 4">Ar51</strain>
    </source>
</reference>
<sequence>MKAAAVAVSVVLASSLLAGCTAGAPPGSPSDPSGVVLTSGSGSELGNGRPQVSYDGLMVRRRIVVAIHPAPNADLVALSAALSSAAGSQGLAVSPISPDVLDANVLQHTVPELIVALPSDATIADGGELVNLAFGHDLAFPGLDHVHVAQVLVHDLRFAVSSANPGALAEAIALEGILADGLGNYDTHAGDGELELGYTGPLLSDKTVEAVRRGVARAAGNTADDVKVAPRSGTGTGVDMDKEPADASVAQEPVHGH</sequence>
<dbReference type="PROSITE" id="PS51257">
    <property type="entry name" value="PROKAR_LIPOPROTEIN"/>
    <property type="match status" value="1"/>
</dbReference>
<name>A0A0U3QQ31_9MICC</name>
<evidence type="ECO:0000256" key="1">
    <source>
        <dbReference type="SAM" id="MobiDB-lite"/>
    </source>
</evidence>
<evidence type="ECO:0000313" key="4">
    <source>
        <dbReference type="Proteomes" id="UP000065151"/>
    </source>
</evidence>
<gene>
    <name evidence="3" type="ORF">AU252_15925</name>
</gene>
<keyword evidence="2" id="KW-0732">Signal</keyword>